<keyword evidence="7 13" id="KW-0520">NAD</keyword>
<dbReference type="Gene3D" id="3.40.50.720">
    <property type="entry name" value="NAD(P)-binding Rossmann-like Domain"/>
    <property type="match status" value="1"/>
</dbReference>
<dbReference type="RefSeq" id="WP_144996355.1">
    <property type="nucleotide sequence ID" value="NZ_CP036281.1"/>
</dbReference>
<dbReference type="GO" id="GO:0050661">
    <property type="term" value="F:NADP binding"/>
    <property type="evidence" value="ECO:0007669"/>
    <property type="project" value="UniProtKB-UniRule"/>
</dbReference>
<organism evidence="16 17">
    <name type="scientific">Polystyrenella longa</name>
    <dbReference type="NCBI Taxonomy" id="2528007"/>
    <lineage>
        <taxon>Bacteria</taxon>
        <taxon>Pseudomonadati</taxon>
        <taxon>Planctomycetota</taxon>
        <taxon>Planctomycetia</taxon>
        <taxon>Planctomycetales</taxon>
        <taxon>Planctomycetaceae</taxon>
        <taxon>Polystyrenella</taxon>
    </lineage>
</organism>
<dbReference type="GO" id="GO:0019877">
    <property type="term" value="P:diaminopimelate biosynthetic process"/>
    <property type="evidence" value="ECO:0007669"/>
    <property type="project" value="UniProtKB-UniRule"/>
</dbReference>
<keyword evidence="3 13" id="KW-0028">Amino-acid biosynthesis</keyword>
<feature type="binding site" evidence="13">
    <location>
        <position position="38"/>
    </location>
    <ligand>
        <name>NADP(+)</name>
        <dbReference type="ChEBI" id="CHEBI:58349"/>
    </ligand>
</feature>
<dbReference type="PANTHER" id="PTHR20836">
    <property type="entry name" value="DIHYDRODIPICOLINATE REDUCTASE"/>
    <property type="match status" value="1"/>
</dbReference>
<evidence type="ECO:0000256" key="3">
    <source>
        <dbReference type="ARBA" id="ARBA00022605"/>
    </source>
</evidence>
<dbReference type="OrthoDB" id="9790352at2"/>
<comment type="function">
    <text evidence="13">Catalyzes the conversion of 4-hydroxy-tetrahydrodipicolinate (HTPA) to tetrahydrodipicolinate.</text>
</comment>
<evidence type="ECO:0000256" key="12">
    <source>
        <dbReference type="ARBA" id="ARBA00049396"/>
    </source>
</evidence>
<dbReference type="AlphaFoldDB" id="A0A518CPM2"/>
<keyword evidence="6 13" id="KW-0560">Oxidoreductase</keyword>
<feature type="binding site" evidence="13">
    <location>
        <begin position="121"/>
        <end position="124"/>
    </location>
    <ligand>
        <name>NAD(+)</name>
        <dbReference type="ChEBI" id="CHEBI:57540"/>
    </ligand>
</feature>
<reference evidence="16 17" key="1">
    <citation type="submission" date="2019-02" db="EMBL/GenBank/DDBJ databases">
        <title>Deep-cultivation of Planctomycetes and their phenomic and genomic characterization uncovers novel biology.</title>
        <authorList>
            <person name="Wiegand S."/>
            <person name="Jogler M."/>
            <person name="Boedeker C."/>
            <person name="Pinto D."/>
            <person name="Vollmers J."/>
            <person name="Rivas-Marin E."/>
            <person name="Kohn T."/>
            <person name="Peeters S.H."/>
            <person name="Heuer A."/>
            <person name="Rast P."/>
            <person name="Oberbeckmann S."/>
            <person name="Bunk B."/>
            <person name="Jeske O."/>
            <person name="Meyerdierks A."/>
            <person name="Storesund J.E."/>
            <person name="Kallscheuer N."/>
            <person name="Luecker S."/>
            <person name="Lage O.M."/>
            <person name="Pohl T."/>
            <person name="Merkel B.J."/>
            <person name="Hornburger P."/>
            <person name="Mueller R.-W."/>
            <person name="Bruemmer F."/>
            <person name="Labrenz M."/>
            <person name="Spormann A.M."/>
            <person name="Op den Camp H."/>
            <person name="Overmann J."/>
            <person name="Amann R."/>
            <person name="Jetten M.S.M."/>
            <person name="Mascher T."/>
            <person name="Medema M.H."/>
            <person name="Devos D.P."/>
            <person name="Kaster A.-K."/>
            <person name="Ovreas L."/>
            <person name="Rohde M."/>
            <person name="Galperin M.Y."/>
            <person name="Jogler C."/>
        </authorList>
    </citation>
    <scope>NUCLEOTIDE SEQUENCE [LARGE SCALE GENOMIC DNA]</scope>
    <source>
        <strain evidence="16 17">Pla110</strain>
    </source>
</reference>
<evidence type="ECO:0000256" key="10">
    <source>
        <dbReference type="ARBA" id="ARBA00038983"/>
    </source>
</evidence>
<name>A0A518CPM2_9PLAN</name>
<dbReference type="InterPro" id="IPR022664">
    <property type="entry name" value="DapB_N_CS"/>
</dbReference>
<feature type="binding site" evidence="13">
    <location>
        <begin position="10"/>
        <end position="15"/>
    </location>
    <ligand>
        <name>NAD(+)</name>
        <dbReference type="ChEBI" id="CHEBI:57540"/>
    </ligand>
</feature>
<dbReference type="Pfam" id="PF01113">
    <property type="entry name" value="DapB_N"/>
    <property type="match status" value="1"/>
</dbReference>
<evidence type="ECO:0000256" key="2">
    <source>
        <dbReference type="ARBA" id="ARBA00022490"/>
    </source>
</evidence>
<dbReference type="InterPro" id="IPR022663">
    <property type="entry name" value="DapB_C"/>
</dbReference>
<dbReference type="Pfam" id="PF05173">
    <property type="entry name" value="DapB_C"/>
    <property type="match status" value="1"/>
</dbReference>
<feature type="binding site" evidence="13">
    <location>
        <position position="36"/>
    </location>
    <ligand>
        <name>NAD(+)</name>
        <dbReference type="ChEBI" id="CHEBI:57540"/>
    </ligand>
</feature>
<sequence>MSNLKVAVHGAAGRMGQRVTAVTHADKEAKVAAAIEGKSSPALGKDAGELAGLGKIDVPVTVDIPEDVEVVIDFSVPEALIELVKVCQSRKLPLVIATTGLSPEQKQIVDNAIADIPVVWAPSMSQAVNVTMELTRLASRFLKNVPEGVDVEIIERHHRYKEDAPSGTALRFGEIVSSEMGQTNHQHGREGRPGLRPRDEIGYHALRVGDNVGEHTIVFGMLGETIELSVKGSTRDSYAYGALAAAKFVVKQKPGLYSMNDVLGL</sequence>
<dbReference type="UniPathway" id="UPA00034">
    <property type="reaction ID" value="UER00018"/>
</dbReference>
<dbReference type="InterPro" id="IPR036291">
    <property type="entry name" value="NAD(P)-bd_dom_sf"/>
</dbReference>
<evidence type="ECO:0000256" key="1">
    <source>
        <dbReference type="ARBA" id="ARBA00006642"/>
    </source>
</evidence>
<evidence type="ECO:0000256" key="5">
    <source>
        <dbReference type="ARBA" id="ARBA00022915"/>
    </source>
</evidence>
<evidence type="ECO:0000256" key="13">
    <source>
        <dbReference type="HAMAP-Rule" id="MF_00102"/>
    </source>
</evidence>
<comment type="subcellular location">
    <subcellularLocation>
        <location evidence="13">Cytoplasm</location>
    </subcellularLocation>
</comment>
<feature type="domain" description="Dihydrodipicolinate reductase N-terminal" evidence="14">
    <location>
        <begin position="5"/>
        <end position="124"/>
    </location>
</feature>
<feature type="domain" description="Dihydrodipicolinate reductase C-terminal" evidence="15">
    <location>
        <begin position="128"/>
        <end position="263"/>
    </location>
</feature>
<dbReference type="NCBIfam" id="TIGR00036">
    <property type="entry name" value="dapB"/>
    <property type="match status" value="1"/>
</dbReference>
<dbReference type="PANTHER" id="PTHR20836:SF0">
    <property type="entry name" value="4-HYDROXY-TETRAHYDRODIPICOLINATE REDUCTASE 1, CHLOROPLASTIC-RELATED"/>
    <property type="match status" value="1"/>
</dbReference>
<protein>
    <recommendedName>
        <fullName evidence="10 13">4-hydroxy-tetrahydrodipicolinate reductase</fullName>
        <shortName evidence="13">HTPA reductase</shortName>
        <ecNumber evidence="10 13">1.17.1.8</ecNumber>
    </recommendedName>
</protein>
<comment type="pathway">
    <text evidence="9 13">Amino-acid biosynthesis; L-lysine biosynthesis via DAP pathway; (S)-tetrahydrodipicolinate from L-aspartate: step 4/4.</text>
</comment>
<comment type="caution">
    <text evidence="13">Was originally thought to be a dihydrodipicolinate reductase (DHDPR), catalyzing the conversion of dihydrodipicolinate to tetrahydrodipicolinate. However, it was shown in E.coli that the substrate of the enzymatic reaction is not dihydrodipicolinate (DHDP) but in fact (2S,4S)-4-hydroxy-2,3,4,5-tetrahydrodipicolinic acid (HTPA), the product released by the DapA-catalyzed reaction.</text>
</comment>
<evidence type="ECO:0000256" key="6">
    <source>
        <dbReference type="ARBA" id="ARBA00023002"/>
    </source>
</evidence>
<gene>
    <name evidence="13 16" type="primary">dapB</name>
    <name evidence="16" type="ORF">Pla110_28810</name>
</gene>
<dbReference type="Proteomes" id="UP000317178">
    <property type="component" value="Chromosome"/>
</dbReference>
<keyword evidence="8 13" id="KW-0457">Lysine biosynthesis</keyword>
<evidence type="ECO:0000259" key="14">
    <source>
        <dbReference type="Pfam" id="PF01113"/>
    </source>
</evidence>
<dbReference type="KEGG" id="plon:Pla110_28810"/>
<evidence type="ECO:0000256" key="11">
    <source>
        <dbReference type="ARBA" id="ARBA00049080"/>
    </source>
</evidence>
<dbReference type="PIRSF" id="PIRSF000161">
    <property type="entry name" value="DHPR"/>
    <property type="match status" value="1"/>
</dbReference>
<comment type="catalytic activity">
    <reaction evidence="12 13">
        <text>(S)-2,3,4,5-tetrahydrodipicolinate + NAD(+) + H2O = (2S,4S)-4-hydroxy-2,3,4,5-tetrahydrodipicolinate + NADH + H(+)</text>
        <dbReference type="Rhea" id="RHEA:35323"/>
        <dbReference type="ChEBI" id="CHEBI:15377"/>
        <dbReference type="ChEBI" id="CHEBI:15378"/>
        <dbReference type="ChEBI" id="CHEBI:16845"/>
        <dbReference type="ChEBI" id="CHEBI:57540"/>
        <dbReference type="ChEBI" id="CHEBI:57945"/>
        <dbReference type="ChEBI" id="CHEBI:67139"/>
        <dbReference type="EC" id="1.17.1.8"/>
    </reaction>
</comment>
<dbReference type="GO" id="GO:0008839">
    <property type="term" value="F:4-hydroxy-tetrahydrodipicolinate reductase"/>
    <property type="evidence" value="ECO:0007669"/>
    <property type="project" value="UniProtKB-UniRule"/>
</dbReference>
<feature type="binding site" evidence="13">
    <location>
        <begin position="97"/>
        <end position="99"/>
    </location>
    <ligand>
        <name>NAD(+)</name>
        <dbReference type="ChEBI" id="CHEBI:57540"/>
    </ligand>
</feature>
<dbReference type="SUPFAM" id="SSF55347">
    <property type="entry name" value="Glyceraldehyde-3-phosphate dehydrogenase-like, C-terminal domain"/>
    <property type="match status" value="1"/>
</dbReference>
<dbReference type="InterPro" id="IPR000846">
    <property type="entry name" value="DapB_N"/>
</dbReference>
<dbReference type="GO" id="GO:0051287">
    <property type="term" value="F:NAD binding"/>
    <property type="evidence" value="ECO:0007669"/>
    <property type="project" value="UniProtKB-UniRule"/>
</dbReference>
<dbReference type="GO" id="GO:0009089">
    <property type="term" value="P:lysine biosynthetic process via diaminopimelate"/>
    <property type="evidence" value="ECO:0007669"/>
    <property type="project" value="UniProtKB-UniRule"/>
</dbReference>
<dbReference type="EC" id="1.17.1.8" evidence="10 13"/>
<comment type="subunit">
    <text evidence="13">Homotetramer.</text>
</comment>
<keyword evidence="2 13" id="KW-0963">Cytoplasm</keyword>
<comment type="catalytic activity">
    <reaction evidence="11 13">
        <text>(S)-2,3,4,5-tetrahydrodipicolinate + NADP(+) + H2O = (2S,4S)-4-hydroxy-2,3,4,5-tetrahydrodipicolinate + NADPH + H(+)</text>
        <dbReference type="Rhea" id="RHEA:35331"/>
        <dbReference type="ChEBI" id="CHEBI:15377"/>
        <dbReference type="ChEBI" id="CHEBI:15378"/>
        <dbReference type="ChEBI" id="CHEBI:16845"/>
        <dbReference type="ChEBI" id="CHEBI:57783"/>
        <dbReference type="ChEBI" id="CHEBI:58349"/>
        <dbReference type="ChEBI" id="CHEBI:67139"/>
        <dbReference type="EC" id="1.17.1.8"/>
    </reaction>
</comment>
<comment type="similarity">
    <text evidence="1 13">Belongs to the DapB family.</text>
</comment>
<dbReference type="EMBL" id="CP036281">
    <property type="protein sequence ID" value="QDU81144.1"/>
    <property type="molecule type" value="Genomic_DNA"/>
</dbReference>
<keyword evidence="4 13" id="KW-0521">NADP</keyword>
<evidence type="ECO:0000256" key="4">
    <source>
        <dbReference type="ARBA" id="ARBA00022857"/>
    </source>
</evidence>
<evidence type="ECO:0000256" key="9">
    <source>
        <dbReference type="ARBA" id="ARBA00037922"/>
    </source>
</evidence>
<evidence type="ECO:0000256" key="7">
    <source>
        <dbReference type="ARBA" id="ARBA00023027"/>
    </source>
</evidence>
<evidence type="ECO:0000313" key="16">
    <source>
        <dbReference type="EMBL" id="QDU81144.1"/>
    </source>
</evidence>
<feature type="active site" description="Proton donor" evidence="13">
    <location>
        <position position="161"/>
    </location>
</feature>
<evidence type="ECO:0000256" key="8">
    <source>
        <dbReference type="ARBA" id="ARBA00023154"/>
    </source>
</evidence>
<accession>A0A518CPM2</accession>
<dbReference type="GO" id="GO:0016726">
    <property type="term" value="F:oxidoreductase activity, acting on CH or CH2 groups, NAD or NADP as acceptor"/>
    <property type="evidence" value="ECO:0007669"/>
    <property type="project" value="UniProtKB-UniRule"/>
</dbReference>
<dbReference type="CDD" id="cd02274">
    <property type="entry name" value="DHDPR_N"/>
    <property type="match status" value="1"/>
</dbReference>
<keyword evidence="17" id="KW-1185">Reference proteome</keyword>
<dbReference type="InterPro" id="IPR023940">
    <property type="entry name" value="DHDPR_bac"/>
</dbReference>
<feature type="binding site" evidence="13">
    <location>
        <position position="158"/>
    </location>
    <ligand>
        <name>(S)-2,3,4,5-tetrahydrodipicolinate</name>
        <dbReference type="ChEBI" id="CHEBI:16845"/>
    </ligand>
</feature>
<dbReference type="PROSITE" id="PS01298">
    <property type="entry name" value="DAPB"/>
    <property type="match status" value="1"/>
</dbReference>
<feature type="binding site" evidence="13">
    <location>
        <begin position="167"/>
        <end position="168"/>
    </location>
    <ligand>
        <name>(S)-2,3,4,5-tetrahydrodipicolinate</name>
        <dbReference type="ChEBI" id="CHEBI:16845"/>
    </ligand>
</feature>
<dbReference type="GO" id="GO:0005829">
    <property type="term" value="C:cytosol"/>
    <property type="evidence" value="ECO:0007669"/>
    <property type="project" value="TreeGrafter"/>
</dbReference>
<proteinExistence type="inferred from homology"/>
<evidence type="ECO:0000259" key="15">
    <source>
        <dbReference type="Pfam" id="PF05173"/>
    </source>
</evidence>
<evidence type="ECO:0000313" key="17">
    <source>
        <dbReference type="Proteomes" id="UP000317178"/>
    </source>
</evidence>
<dbReference type="Gene3D" id="3.30.360.10">
    <property type="entry name" value="Dihydrodipicolinate Reductase, domain 2"/>
    <property type="match status" value="1"/>
</dbReference>
<dbReference type="HAMAP" id="MF_00102">
    <property type="entry name" value="DapB"/>
    <property type="match status" value="1"/>
</dbReference>
<feature type="active site" description="Proton donor/acceptor" evidence="13">
    <location>
        <position position="157"/>
    </location>
</feature>
<keyword evidence="5 13" id="KW-0220">Diaminopimelate biosynthesis</keyword>
<dbReference type="SUPFAM" id="SSF51735">
    <property type="entry name" value="NAD(P)-binding Rossmann-fold domains"/>
    <property type="match status" value="1"/>
</dbReference>